<dbReference type="KEGG" id="dmu:Desmu_0921"/>
<proteinExistence type="predicted"/>
<reference evidence="2 3" key="2">
    <citation type="journal article" date="2011" name="Stand. Genomic Sci.">
        <title>Complete genome sequence of Desulfurococcus mucosus type strain (O7/1).</title>
        <authorList>
            <person name="Wirth R."/>
            <person name="Chertkov O."/>
            <person name="Held B."/>
            <person name="Lapidus A."/>
            <person name="Nolan M."/>
            <person name="Lucas S."/>
            <person name="Hammon N."/>
            <person name="Deshpande S."/>
            <person name="Cheng J.F."/>
            <person name="Tapia R."/>
            <person name="Han C."/>
            <person name="Goodwin L."/>
            <person name="Pitluck S."/>
            <person name="Liolios K."/>
            <person name="Ioanna P."/>
            <person name="Ivanova N."/>
            <person name="Mavromatis K."/>
            <person name="Mikhailova N."/>
            <person name="Pati A."/>
            <person name="Chen A."/>
            <person name="Palaniappan K."/>
            <person name="Land M."/>
            <person name="Hauser L."/>
            <person name="Chang Y.J."/>
            <person name="Jeffries C.D."/>
            <person name="Bilek Y."/>
            <person name="Hader T."/>
            <person name="Rohde M."/>
            <person name="Spring S."/>
            <person name="Sikorski J."/>
            <person name="Goker M."/>
            <person name="Woyke T."/>
            <person name="Bristow J."/>
            <person name="Eisen J.A."/>
            <person name="Markowitz V."/>
            <person name="Hugenholtz P."/>
            <person name="Kyrpides N.C."/>
            <person name="Klenk H.P."/>
        </authorList>
    </citation>
    <scope>NUCLEOTIDE SEQUENCE [LARGE SCALE GENOMIC DNA]</scope>
    <source>
        <strain evidence="3">ATCC 35584 / DSM 2162 / JCM 9187 / O7/1</strain>
    </source>
</reference>
<dbReference type="SUPFAM" id="SSF51430">
    <property type="entry name" value="NAD(P)-linked oxidoreductase"/>
    <property type="match status" value="1"/>
</dbReference>
<dbReference type="InterPro" id="IPR020471">
    <property type="entry name" value="AKR"/>
</dbReference>
<dbReference type="eggNOG" id="arCOG01619">
    <property type="taxonomic scope" value="Archaea"/>
</dbReference>
<dbReference type="HOGENOM" id="CLU_023205_2_3_2"/>
<dbReference type="InterPro" id="IPR023210">
    <property type="entry name" value="NADP_OxRdtase_dom"/>
</dbReference>
<dbReference type="PANTHER" id="PTHR43638">
    <property type="entry name" value="OXIDOREDUCTASE, ALDO/KETO REDUCTASE FAMILY PROTEIN"/>
    <property type="match status" value="1"/>
</dbReference>
<name>E8R9P8_DESM0</name>
<dbReference type="PANTHER" id="PTHR43638:SF3">
    <property type="entry name" value="ALDEHYDE REDUCTASE"/>
    <property type="match status" value="1"/>
</dbReference>
<reference evidence="3" key="1">
    <citation type="submission" date="2010-11" db="EMBL/GenBank/DDBJ databases">
        <title>The complete genome of Desulfurococcus mucosus DSM 2162.</title>
        <authorList>
            <consortium name="US DOE Joint Genome Institute (JGI-PGF)"/>
            <person name="Lucas S."/>
            <person name="Copeland A."/>
            <person name="Lapidus A."/>
            <person name="Bruce D."/>
            <person name="Goodwin L."/>
            <person name="Pitluck S."/>
            <person name="Kyrpides N."/>
            <person name="Mavromatis K."/>
            <person name="Pagani I."/>
            <person name="Ivanova N."/>
            <person name="Ovchinnikova G."/>
            <person name="Chertkov O."/>
            <person name="Held B."/>
            <person name="Brettin T."/>
            <person name="Detter J.C."/>
            <person name="Tapia R."/>
            <person name="Han C."/>
            <person name="Land M."/>
            <person name="Hauser L."/>
            <person name="Markowitz V."/>
            <person name="Cheng J.-F."/>
            <person name="Hugenholtz P."/>
            <person name="Woyke T."/>
            <person name="Wu D."/>
            <person name="Wirth R."/>
            <person name="Bilek Y."/>
            <person name="Hader T."/>
            <person name="Klenk H.-P."/>
            <person name="Eisen J.A."/>
        </authorList>
    </citation>
    <scope>NUCLEOTIDE SEQUENCE [LARGE SCALE GENOMIC DNA]</scope>
    <source>
        <strain evidence="3">ATCC 35584 / DSM 2162 / JCM 9187 / O7/1</strain>
    </source>
</reference>
<protein>
    <submittedName>
        <fullName evidence="2">Aldo/keto reductase</fullName>
    </submittedName>
</protein>
<dbReference type="InterPro" id="IPR036812">
    <property type="entry name" value="NAD(P)_OxRdtase_dom_sf"/>
</dbReference>
<dbReference type="PRINTS" id="PR00069">
    <property type="entry name" value="ALDKETRDTASE"/>
</dbReference>
<organism evidence="2 3">
    <name type="scientific">Desulfurococcus mucosus (strain ATCC 35584 / DSM 2162 / JCM 9187 / O7/1)</name>
    <dbReference type="NCBI Taxonomy" id="765177"/>
    <lineage>
        <taxon>Archaea</taxon>
        <taxon>Thermoproteota</taxon>
        <taxon>Thermoprotei</taxon>
        <taxon>Desulfurococcales</taxon>
        <taxon>Desulfurococcaceae</taxon>
        <taxon>Desulfurococcus</taxon>
    </lineage>
</organism>
<dbReference type="Gene3D" id="3.20.20.100">
    <property type="entry name" value="NADP-dependent oxidoreductase domain"/>
    <property type="match status" value="1"/>
</dbReference>
<dbReference type="STRING" id="765177.Desmu_0921"/>
<dbReference type="AlphaFoldDB" id="E8R9P8"/>
<accession>E8R9P8</accession>
<dbReference type="PROSITE" id="PS00062">
    <property type="entry name" value="ALDOKETO_REDUCTASE_2"/>
    <property type="match status" value="1"/>
</dbReference>
<keyword evidence="3" id="KW-1185">Reference proteome</keyword>
<dbReference type="Proteomes" id="UP000001068">
    <property type="component" value="Chromosome"/>
</dbReference>
<dbReference type="GO" id="GO:0016491">
    <property type="term" value="F:oxidoreductase activity"/>
    <property type="evidence" value="ECO:0007669"/>
    <property type="project" value="InterPro"/>
</dbReference>
<gene>
    <name evidence="2" type="ordered locus">Desmu_0921</name>
</gene>
<feature type="domain" description="NADP-dependent oxidoreductase" evidence="1">
    <location>
        <begin position="36"/>
        <end position="270"/>
    </location>
</feature>
<dbReference type="Pfam" id="PF00248">
    <property type="entry name" value="Aldo_ket_red"/>
    <property type="match status" value="1"/>
</dbReference>
<dbReference type="PIRSF" id="PIRSF000097">
    <property type="entry name" value="AKR"/>
    <property type="match status" value="1"/>
</dbReference>
<dbReference type="InterPro" id="IPR018170">
    <property type="entry name" value="Aldo/ket_reductase_CS"/>
</dbReference>
<dbReference type="CDD" id="cd19072">
    <property type="entry name" value="AKR_AKR3F1-like"/>
    <property type="match status" value="1"/>
</dbReference>
<evidence type="ECO:0000313" key="2">
    <source>
        <dbReference type="EMBL" id="ADV65224.1"/>
    </source>
</evidence>
<sequence length="286" mass="32766">MLDPGSGWKYRYPGIRVVMYEFTEWKIIGSDRVSAIGLGTYGIRNYEKAFEAFTYALTHGVNLVDTAEMYDTGRAEEFVGRVVKAVGRDGVFITTKMLPNRLEDRESIVKAAEEALRRLGVSYVDLYLIHWPNERLPISVQVRNFEVLAERGLTRYIGVSNFEPAMLREAIESTGRHEIVVNQVHYSVINRHYVEKELLPFCIERKITLQAYTPLERGSVVINSAVKKMAEKYGKTPVQVALNYLISHSNVVAIPKAENMVHVKEILGSIGWWMRVEDLEYLRKYA</sequence>
<evidence type="ECO:0000259" key="1">
    <source>
        <dbReference type="Pfam" id="PF00248"/>
    </source>
</evidence>
<evidence type="ECO:0000313" key="3">
    <source>
        <dbReference type="Proteomes" id="UP000001068"/>
    </source>
</evidence>
<dbReference type="EMBL" id="CP002363">
    <property type="protein sequence ID" value="ADV65224.1"/>
    <property type="molecule type" value="Genomic_DNA"/>
</dbReference>